<evidence type="ECO:0000313" key="2">
    <source>
        <dbReference type="Proteomes" id="UP000185678"/>
    </source>
</evidence>
<dbReference type="SUPFAM" id="SSF53756">
    <property type="entry name" value="UDP-Glycosyltransferase/glycogen phosphorylase"/>
    <property type="match status" value="1"/>
</dbReference>
<dbReference type="PANTHER" id="PTHR38134">
    <property type="entry name" value="SLR1395 PROTEIN"/>
    <property type="match status" value="1"/>
</dbReference>
<dbReference type="STRING" id="80876.SAMN05421779_101651"/>
<proteinExistence type="predicted"/>
<evidence type="ECO:0008006" key="3">
    <source>
        <dbReference type="Google" id="ProtNLM"/>
    </source>
</evidence>
<dbReference type="PANTHER" id="PTHR38134:SF2">
    <property type="entry name" value="GALACTOKINASE"/>
    <property type="match status" value="1"/>
</dbReference>
<keyword evidence="2" id="KW-1185">Reference proteome</keyword>
<name>A0A1N7IV95_9PROT</name>
<gene>
    <name evidence="1" type="ORF">SAMN05421779_101651</name>
</gene>
<protein>
    <recommendedName>
        <fullName evidence="3">UDP:flavonoid glycosyltransferase YjiC, YdhE family</fullName>
    </recommendedName>
</protein>
<dbReference type="InterPro" id="IPR053205">
    <property type="entry name" value="GHMP_kinase_L-arabinokinase"/>
</dbReference>
<dbReference type="AlphaFoldDB" id="A0A1N7IV95"/>
<dbReference type="Proteomes" id="UP000185678">
    <property type="component" value="Unassembled WGS sequence"/>
</dbReference>
<sequence>MSSSPHIVAYATPHGYGHAAILTAALRSVAEQRPDVRISVVSTVPGAFFHERLTGMDFQHYGRGVALDFGMKMASASDVLVDDSAAAYRAGHRHWKQHVQEEQDFLRSLKPSLVLSCAAYLPLAAASTLGIPACSIGPFTWLGIAASFFTGQPDYESLMAPMRDAYGHASALLATTPAIVWEDCVTDRRIHIGPVGSPCSTPSRQLRQQMEAAVGAGRKIALVALGGIQEPLSMLDHWPDTPDWLWLASSDLPRIGLSVNQALTCVDAVITKPGYGTYIEAACAGTPLLYRSRPLWPETTGLARWLAHYTGVEEISEQDFQTGTILPALERACSAPRTPLRVVSGNHQAATLLQDYF</sequence>
<dbReference type="Gene3D" id="3.40.50.2000">
    <property type="entry name" value="Glycogen Phosphorylase B"/>
    <property type="match status" value="1"/>
</dbReference>
<dbReference type="OrthoDB" id="503106at2"/>
<evidence type="ECO:0000313" key="1">
    <source>
        <dbReference type="EMBL" id="SIS41012.1"/>
    </source>
</evidence>
<accession>A0A1N7IV95</accession>
<dbReference type="RefSeq" id="WP_076398720.1">
    <property type="nucleotide sequence ID" value="NZ_FTOA01000001.1"/>
</dbReference>
<organism evidence="1 2">
    <name type="scientific">Insolitispirillum peregrinum</name>
    <dbReference type="NCBI Taxonomy" id="80876"/>
    <lineage>
        <taxon>Bacteria</taxon>
        <taxon>Pseudomonadati</taxon>
        <taxon>Pseudomonadota</taxon>
        <taxon>Alphaproteobacteria</taxon>
        <taxon>Rhodospirillales</taxon>
        <taxon>Novispirillaceae</taxon>
        <taxon>Insolitispirillum</taxon>
    </lineage>
</organism>
<dbReference type="EMBL" id="FTOA01000001">
    <property type="protein sequence ID" value="SIS41012.1"/>
    <property type="molecule type" value="Genomic_DNA"/>
</dbReference>
<reference evidence="1 2" key="1">
    <citation type="submission" date="2017-01" db="EMBL/GenBank/DDBJ databases">
        <authorList>
            <person name="Mah S.A."/>
            <person name="Swanson W.J."/>
            <person name="Moy G.W."/>
            <person name="Vacquier V.D."/>
        </authorList>
    </citation>
    <scope>NUCLEOTIDE SEQUENCE [LARGE SCALE GENOMIC DNA]</scope>
    <source>
        <strain evidence="1 2">DSM 11589</strain>
    </source>
</reference>